<evidence type="ECO:0000259" key="1">
    <source>
        <dbReference type="Pfam" id="PF13280"/>
    </source>
</evidence>
<reference evidence="4 5" key="1">
    <citation type="submission" date="2020-05" db="EMBL/GenBank/DDBJ databases">
        <title>Complete genome sequence of Gemmatimonas greenlandica TET16.</title>
        <authorList>
            <person name="Zeng Y."/>
        </authorList>
    </citation>
    <scope>NUCLEOTIDE SEQUENCE [LARGE SCALE GENOMIC DNA]</scope>
    <source>
        <strain evidence="4 5">TET16</strain>
    </source>
</reference>
<proteinExistence type="predicted"/>
<dbReference type="KEGG" id="ggr:HKW67_16125"/>
<dbReference type="InterPro" id="IPR028349">
    <property type="entry name" value="PafC-like"/>
</dbReference>
<name>A0A6M4IQF3_9BACT</name>
<dbReference type="EMBL" id="CP053085">
    <property type="protein sequence ID" value="QJR36933.1"/>
    <property type="molecule type" value="Genomic_DNA"/>
</dbReference>
<dbReference type="InterPro" id="IPR051534">
    <property type="entry name" value="CBASS_pafABC_assoc_protein"/>
</dbReference>
<dbReference type="Proteomes" id="UP000500938">
    <property type="component" value="Chromosome"/>
</dbReference>
<dbReference type="InterPro" id="IPR057727">
    <property type="entry name" value="WCX_dom"/>
</dbReference>
<protein>
    <submittedName>
        <fullName evidence="4">WYL domain-containing protein</fullName>
    </submittedName>
</protein>
<feature type="domain" description="WYL" evidence="1">
    <location>
        <begin position="157"/>
        <end position="221"/>
    </location>
</feature>
<gene>
    <name evidence="4" type="ORF">HKW67_16125</name>
</gene>
<organism evidence="4 5">
    <name type="scientific">Gemmatimonas groenlandica</name>
    <dbReference type="NCBI Taxonomy" id="2732249"/>
    <lineage>
        <taxon>Bacteria</taxon>
        <taxon>Pseudomonadati</taxon>
        <taxon>Gemmatimonadota</taxon>
        <taxon>Gemmatimonadia</taxon>
        <taxon>Gemmatimonadales</taxon>
        <taxon>Gemmatimonadaceae</taxon>
        <taxon>Gemmatimonas</taxon>
    </lineage>
</organism>
<dbReference type="PROSITE" id="PS52050">
    <property type="entry name" value="WYL"/>
    <property type="match status" value="1"/>
</dbReference>
<feature type="domain" description="PafC HTH" evidence="2">
    <location>
        <begin position="6"/>
        <end position="118"/>
    </location>
</feature>
<dbReference type="Pfam" id="PF25583">
    <property type="entry name" value="WCX"/>
    <property type="match status" value="1"/>
</dbReference>
<keyword evidence="5" id="KW-1185">Reference proteome</keyword>
<dbReference type="PANTHER" id="PTHR34580:SF1">
    <property type="entry name" value="PROTEIN PAFC"/>
    <property type="match status" value="1"/>
</dbReference>
<evidence type="ECO:0000313" key="5">
    <source>
        <dbReference type="Proteomes" id="UP000500938"/>
    </source>
</evidence>
<evidence type="ECO:0000259" key="3">
    <source>
        <dbReference type="Pfam" id="PF25583"/>
    </source>
</evidence>
<dbReference type="AlphaFoldDB" id="A0A6M4IQF3"/>
<dbReference type="RefSeq" id="WP_171226366.1">
    <property type="nucleotide sequence ID" value="NZ_CP053085.1"/>
</dbReference>
<dbReference type="InterPro" id="IPR043839">
    <property type="entry name" value="PafC_HTH"/>
</dbReference>
<sequence>MTRADEQLQRLLIAFPTMADEHKLTFDELAALVGTDAKTLRADFHALDRDDTPAGFVEGVQLFVGSNSVSMRSSHFKRPMRLTRPEVASLELGLGMLEQELPVDERHQVTNVRARLREIAVRPVDTVVEKWKTSAPADAASTLAVEPARDDEWEAVVVLHRAIERHHVVQLTYQRSNDTESTVRRVRPYAMVRADANIYLVAFCERNDTLRVFRLDRVRGAVETSDPFELPADFTVESVLQQGHVFVQDAPAAESLVVRYSPAVARWIAERERGEWHPDGSLLVHYPLADESWAIRHVLQYGPDAVILAPERVRQAMELVLQRALDELPA</sequence>
<dbReference type="PIRSF" id="PIRSF016838">
    <property type="entry name" value="PafC"/>
    <property type="match status" value="1"/>
</dbReference>
<dbReference type="Pfam" id="PF19187">
    <property type="entry name" value="HTH_PafC"/>
    <property type="match status" value="1"/>
</dbReference>
<evidence type="ECO:0000259" key="2">
    <source>
        <dbReference type="Pfam" id="PF19187"/>
    </source>
</evidence>
<evidence type="ECO:0000313" key="4">
    <source>
        <dbReference type="EMBL" id="QJR36933.1"/>
    </source>
</evidence>
<dbReference type="Pfam" id="PF13280">
    <property type="entry name" value="WYL"/>
    <property type="match status" value="1"/>
</dbReference>
<feature type="domain" description="WCX" evidence="3">
    <location>
        <begin position="254"/>
        <end position="325"/>
    </location>
</feature>
<accession>A0A6M4IQF3</accession>
<dbReference type="PANTHER" id="PTHR34580">
    <property type="match status" value="1"/>
</dbReference>
<dbReference type="InterPro" id="IPR026881">
    <property type="entry name" value="WYL_dom"/>
</dbReference>